<name>A0A7C8MN81_9PLEO</name>
<protein>
    <recommendedName>
        <fullName evidence="7">Nuclear pore complex protein</fullName>
    </recommendedName>
</protein>
<dbReference type="GO" id="GO:0000973">
    <property type="term" value="P:post-transcriptional tethering of RNA polymerase II gene DNA at nuclear periphery"/>
    <property type="evidence" value="ECO:0007669"/>
    <property type="project" value="TreeGrafter"/>
</dbReference>
<evidence type="ECO:0000256" key="6">
    <source>
        <dbReference type="ARBA" id="ARBA00023242"/>
    </source>
</evidence>
<keyword evidence="7" id="KW-0472">Membrane</keyword>
<proteinExistence type="inferred from homology"/>
<feature type="region of interest" description="Disordered" evidence="8">
    <location>
        <begin position="1"/>
        <end position="32"/>
    </location>
</feature>
<dbReference type="OrthoDB" id="3098at2759"/>
<sequence>MTTLARWAQSNANHTSQSSQTSHAASSAAARNRNARLPSYPLEPLQAMADRVGKEVEKFAERVDRWHTHAHGDAKAKYQDTVKMVGSFRDIAESTVKELKRRHDLDDRGELDQSVRRRIHGMADAPNAPNASLLGRSFQSVIPSIEPSSAPDSSRVHELRQWQAELATWELAQVLIDNFLPEPGTDVAAEKRARLTEVGGALRYSPNIEIWDRFLLEDDPAKEKEVVLRWLEQTARNSESDIESITQQLESESGIDTNMWTSGWLETRMRLKHAKRLQGEEGVLSPDTTNLMSKADTQPLVTQLDPDAPSRQRRVLEKGDGFYERAVWMVCYEMLRRGSTWEEVSEWCKARNEAWRGVSLGAANDTPSEGGPNVAGPTVGYLFRRMCFYAARGTQIPYESAVYGLLSGDLKHVQAVARNWDDHLYAQCNALLLSRFDDYLQRNYSHRVPEAMTRRFQDAAANLDDWPTSTGSVIRLLKQEKSTAAQALTPMKLIQGSLISRSVDELVFKVGTAIAIMLQEDDRPGNLILDPESDPMAPGPKSIKPQRTLTAEKYHHTLATDPHALRLLVHIFIILRKGLNQFSMDAFPQMVAMDNVIIAYIEFLRTSKRLQIIPLYAAQLEATRTIHCLGRILPQIKSGEEQERYIALMEQYRINVVDVLAMNCHISLDISGMCRMTDSDDKTIDPRRISKFELLEKVGVAEDLWPGQRVKLKFAGQDITPQEDAVIESARWYSHDVRDAEMTFVALNQALSSFLLNGRIGAAEKLVKEMPTETVCLERTKTLCGYAFDIKQENANVQDANQIAQLKREAESKSGRSPVRPLNIPSATEHAQWVKQLSDVSYTYGEMQQITRSITLCRQWREEEDNIIRQTRQGVVKPSTKRLKELLEAITATLEPLLLTCMQETPPLADFIDIKRLFLPELTLAYITILYSAAFITGRDSATKALDFATLVATYERVALRTLLIDTGTLSKLVDLFGAVSKATLKLNEAGEAKRGVSKKRGSRGETLQIWDLNVAGR</sequence>
<dbReference type="Proteomes" id="UP000481861">
    <property type="component" value="Unassembled WGS sequence"/>
</dbReference>
<dbReference type="Pfam" id="PF04121">
    <property type="entry name" value="Nup84_Nup100"/>
    <property type="match status" value="1"/>
</dbReference>
<comment type="function">
    <text evidence="7">Functions as a component of the nuclear pore complex (NPC).</text>
</comment>
<dbReference type="EMBL" id="JAADJZ010000007">
    <property type="protein sequence ID" value="KAF2873324.1"/>
    <property type="molecule type" value="Genomic_DNA"/>
</dbReference>
<comment type="subcellular location">
    <subcellularLocation>
        <location evidence="7">Nucleus</location>
        <location evidence="7">Nuclear pore complex</location>
    </subcellularLocation>
    <subcellularLocation>
        <location evidence="7">Nucleus membrane</location>
    </subcellularLocation>
</comment>
<gene>
    <name evidence="9" type="ORF">BDV95DRAFT_338415</name>
</gene>
<comment type="similarity">
    <text evidence="7">Belongs to the nucleoporin Nup84/Nup107 family.</text>
</comment>
<evidence type="ECO:0000256" key="3">
    <source>
        <dbReference type="ARBA" id="ARBA00022927"/>
    </source>
</evidence>
<comment type="caution">
    <text evidence="9">The sequence shown here is derived from an EMBL/GenBank/DDBJ whole genome shotgun (WGS) entry which is preliminary data.</text>
</comment>
<evidence type="ECO:0000256" key="1">
    <source>
        <dbReference type="ARBA" id="ARBA00022448"/>
    </source>
</evidence>
<evidence type="ECO:0000256" key="7">
    <source>
        <dbReference type="RuleBase" id="RU365072"/>
    </source>
</evidence>
<dbReference type="GO" id="GO:0006606">
    <property type="term" value="P:protein import into nucleus"/>
    <property type="evidence" value="ECO:0007669"/>
    <property type="project" value="TreeGrafter"/>
</dbReference>
<accession>A0A7C8MN81</accession>
<evidence type="ECO:0000313" key="10">
    <source>
        <dbReference type="Proteomes" id="UP000481861"/>
    </source>
</evidence>
<keyword evidence="5 7" id="KW-0906">Nuclear pore complex</keyword>
<dbReference type="GO" id="GO:0006406">
    <property type="term" value="P:mRNA export from nucleus"/>
    <property type="evidence" value="ECO:0007669"/>
    <property type="project" value="TreeGrafter"/>
</dbReference>
<evidence type="ECO:0000256" key="5">
    <source>
        <dbReference type="ARBA" id="ARBA00023132"/>
    </source>
</evidence>
<reference evidence="9 10" key="1">
    <citation type="submission" date="2020-01" db="EMBL/GenBank/DDBJ databases">
        <authorList>
            <consortium name="DOE Joint Genome Institute"/>
            <person name="Haridas S."/>
            <person name="Albert R."/>
            <person name="Binder M."/>
            <person name="Bloem J."/>
            <person name="Labutti K."/>
            <person name="Salamov A."/>
            <person name="Andreopoulos B."/>
            <person name="Baker S.E."/>
            <person name="Barry K."/>
            <person name="Bills G."/>
            <person name="Bluhm B.H."/>
            <person name="Cannon C."/>
            <person name="Castanera R."/>
            <person name="Culley D.E."/>
            <person name="Daum C."/>
            <person name="Ezra D."/>
            <person name="Gonzalez J.B."/>
            <person name="Henrissat B."/>
            <person name="Kuo A."/>
            <person name="Liang C."/>
            <person name="Lipzen A."/>
            <person name="Lutzoni F."/>
            <person name="Magnuson J."/>
            <person name="Mondo S."/>
            <person name="Nolan M."/>
            <person name="Ohm R."/>
            <person name="Pangilinan J."/>
            <person name="Park H.-J.H."/>
            <person name="Ramirez L."/>
            <person name="Alfaro M."/>
            <person name="Sun H."/>
            <person name="Tritt A."/>
            <person name="Yoshinaga Y."/>
            <person name="Zwiers L.-H.L."/>
            <person name="Turgeon B.G."/>
            <person name="Goodwin S.B."/>
            <person name="Spatafora J.W."/>
            <person name="Crous P.W."/>
            <person name="Grigoriev I.V."/>
        </authorList>
    </citation>
    <scope>NUCLEOTIDE SEQUENCE [LARGE SCALE GENOMIC DNA]</scope>
    <source>
        <strain evidence="9 10">CBS 611.86</strain>
    </source>
</reference>
<dbReference type="GO" id="GO:0031965">
    <property type="term" value="C:nuclear membrane"/>
    <property type="evidence" value="ECO:0007669"/>
    <property type="project" value="UniProtKB-SubCell"/>
</dbReference>
<organism evidence="9 10">
    <name type="scientific">Massariosphaeria phaeospora</name>
    <dbReference type="NCBI Taxonomy" id="100035"/>
    <lineage>
        <taxon>Eukaryota</taxon>
        <taxon>Fungi</taxon>
        <taxon>Dikarya</taxon>
        <taxon>Ascomycota</taxon>
        <taxon>Pezizomycotina</taxon>
        <taxon>Dothideomycetes</taxon>
        <taxon>Pleosporomycetidae</taxon>
        <taxon>Pleosporales</taxon>
        <taxon>Pleosporales incertae sedis</taxon>
        <taxon>Massariosphaeria</taxon>
    </lineage>
</organism>
<dbReference type="Gene3D" id="1.10.3450.20">
    <property type="match status" value="1"/>
</dbReference>
<dbReference type="InterPro" id="IPR007252">
    <property type="entry name" value="Nup84/Nup107"/>
</dbReference>
<keyword evidence="4 7" id="KW-0811">Translocation</keyword>
<keyword evidence="10" id="KW-1185">Reference proteome</keyword>
<keyword evidence="3" id="KW-0653">Protein transport</keyword>
<comment type="subunit">
    <text evidence="7">Part of the nuclear pore complex (NPC).</text>
</comment>
<keyword evidence="2" id="KW-0509">mRNA transport</keyword>
<dbReference type="Gene3D" id="1.20.190.50">
    <property type="match status" value="1"/>
</dbReference>
<keyword evidence="6 7" id="KW-0539">Nucleus</keyword>
<evidence type="ECO:0000256" key="8">
    <source>
        <dbReference type="SAM" id="MobiDB-lite"/>
    </source>
</evidence>
<evidence type="ECO:0000256" key="2">
    <source>
        <dbReference type="ARBA" id="ARBA00022816"/>
    </source>
</evidence>
<dbReference type="GO" id="GO:0031080">
    <property type="term" value="C:nuclear pore outer ring"/>
    <property type="evidence" value="ECO:0007669"/>
    <property type="project" value="TreeGrafter"/>
</dbReference>
<dbReference type="PANTHER" id="PTHR13003:SF2">
    <property type="entry name" value="NUCLEAR PORE COMPLEX PROTEIN NUP107"/>
    <property type="match status" value="1"/>
</dbReference>
<dbReference type="GO" id="GO:0017056">
    <property type="term" value="F:structural constituent of nuclear pore"/>
    <property type="evidence" value="ECO:0007669"/>
    <property type="project" value="UniProtKB-UniRule"/>
</dbReference>
<keyword evidence="1 7" id="KW-0813">Transport</keyword>
<dbReference type="PANTHER" id="PTHR13003">
    <property type="entry name" value="NUP107-RELATED"/>
    <property type="match status" value="1"/>
</dbReference>
<dbReference type="AlphaFoldDB" id="A0A7C8MN81"/>
<evidence type="ECO:0000313" key="9">
    <source>
        <dbReference type="EMBL" id="KAF2873324.1"/>
    </source>
</evidence>
<evidence type="ECO:0000256" key="4">
    <source>
        <dbReference type="ARBA" id="ARBA00023010"/>
    </source>
</evidence>
<feature type="compositionally biased region" description="Low complexity" evidence="8">
    <location>
        <begin position="8"/>
        <end position="32"/>
    </location>
</feature>